<dbReference type="Gene3D" id="2.60.120.40">
    <property type="match status" value="1"/>
</dbReference>
<evidence type="ECO:0000256" key="2">
    <source>
        <dbReference type="ARBA" id="ARBA00022525"/>
    </source>
</evidence>
<dbReference type="EMBL" id="CP111028">
    <property type="protein sequence ID" value="WAR30280.1"/>
    <property type="molecule type" value="Genomic_DNA"/>
</dbReference>
<dbReference type="PANTHER" id="PTHR22906">
    <property type="entry name" value="PROPERDIN"/>
    <property type="match status" value="1"/>
</dbReference>
<evidence type="ECO:0000256" key="5">
    <source>
        <dbReference type="ARBA" id="ARBA00023157"/>
    </source>
</evidence>
<protein>
    <submittedName>
        <fullName evidence="6">ECT-like protein</fullName>
    </submittedName>
</protein>
<dbReference type="InterPro" id="IPR036383">
    <property type="entry name" value="TSP1_rpt_sf"/>
</dbReference>
<dbReference type="Pfam" id="PF00090">
    <property type="entry name" value="TSP_1"/>
    <property type="match status" value="2"/>
</dbReference>
<dbReference type="InterPro" id="IPR008983">
    <property type="entry name" value="Tumour_necrosis_fac-like_dom"/>
</dbReference>
<keyword evidence="3" id="KW-0732">Signal</keyword>
<keyword evidence="4" id="KW-0677">Repeat</keyword>
<evidence type="ECO:0000256" key="3">
    <source>
        <dbReference type="ARBA" id="ARBA00022729"/>
    </source>
</evidence>
<keyword evidence="7" id="KW-1185">Reference proteome</keyword>
<dbReference type="PROSITE" id="PS50092">
    <property type="entry name" value="TSP1"/>
    <property type="match status" value="2"/>
</dbReference>
<dbReference type="Proteomes" id="UP001164746">
    <property type="component" value="Chromosome 17"/>
</dbReference>
<proteinExistence type="predicted"/>
<keyword evidence="2" id="KW-0964">Secreted</keyword>
<name>A0ABY7G776_MYAAR</name>
<dbReference type="SMART" id="SM00209">
    <property type="entry name" value="TSP1"/>
    <property type="match status" value="2"/>
</dbReference>
<dbReference type="Gene3D" id="2.20.100.10">
    <property type="entry name" value="Thrombospondin type-1 (TSP1) repeat"/>
    <property type="match status" value="2"/>
</dbReference>
<comment type="subcellular location">
    <subcellularLocation>
        <location evidence="1">Secreted</location>
    </subcellularLocation>
</comment>
<feature type="non-terminal residue" evidence="6">
    <location>
        <position position="183"/>
    </location>
</feature>
<dbReference type="InterPro" id="IPR052065">
    <property type="entry name" value="Compl_asym_regulator"/>
</dbReference>
<dbReference type="PRINTS" id="PR01705">
    <property type="entry name" value="TSP1REPEAT"/>
</dbReference>
<dbReference type="InterPro" id="IPR000884">
    <property type="entry name" value="TSP1_rpt"/>
</dbReference>
<organism evidence="6 7">
    <name type="scientific">Mya arenaria</name>
    <name type="common">Soft-shell clam</name>
    <dbReference type="NCBI Taxonomy" id="6604"/>
    <lineage>
        <taxon>Eukaryota</taxon>
        <taxon>Metazoa</taxon>
        <taxon>Spiralia</taxon>
        <taxon>Lophotrochozoa</taxon>
        <taxon>Mollusca</taxon>
        <taxon>Bivalvia</taxon>
        <taxon>Autobranchia</taxon>
        <taxon>Heteroconchia</taxon>
        <taxon>Euheterodonta</taxon>
        <taxon>Imparidentia</taxon>
        <taxon>Neoheterodontei</taxon>
        <taxon>Myida</taxon>
        <taxon>Myoidea</taxon>
        <taxon>Myidae</taxon>
        <taxon>Mya</taxon>
    </lineage>
</organism>
<evidence type="ECO:0000313" key="6">
    <source>
        <dbReference type="EMBL" id="WAR30280.1"/>
    </source>
</evidence>
<dbReference type="SUPFAM" id="SSF82895">
    <property type="entry name" value="TSP-1 type 1 repeat"/>
    <property type="match status" value="2"/>
</dbReference>
<dbReference type="SUPFAM" id="SSF49842">
    <property type="entry name" value="TNF-like"/>
    <property type="match status" value="1"/>
</dbReference>
<accession>A0ABY7G776</accession>
<evidence type="ECO:0000256" key="4">
    <source>
        <dbReference type="ARBA" id="ARBA00022737"/>
    </source>
</evidence>
<dbReference type="PANTHER" id="PTHR22906:SF43">
    <property type="entry name" value="PROPERDIN"/>
    <property type="match status" value="1"/>
</dbReference>
<evidence type="ECO:0000256" key="1">
    <source>
        <dbReference type="ARBA" id="ARBA00004613"/>
    </source>
</evidence>
<sequence>MTYSICNNTQLAREHCKLFCKLCDAIDGHWSDWGLWSGCDVTCGDGSRSRVRTCDNPAAEHGGVDCVGSQNDQDVCALETCPDGWENWSDWSSCSVTCGQGLKHRHRTCNDTMGAMLGGGCIGSDQERMECNMKSCNAIVLFYAHAPKNKLIYTNEKIVYGDVATNKGGGYYSSNGVFTTPRE</sequence>
<reference evidence="6" key="1">
    <citation type="submission" date="2022-11" db="EMBL/GenBank/DDBJ databases">
        <title>Centuries of genome instability and evolution in soft-shell clam transmissible cancer (bioRxiv).</title>
        <authorList>
            <person name="Hart S.F.M."/>
            <person name="Yonemitsu M.A."/>
            <person name="Giersch R.M."/>
            <person name="Beal B.F."/>
            <person name="Arriagada G."/>
            <person name="Davis B.W."/>
            <person name="Ostrander E.A."/>
            <person name="Goff S.P."/>
            <person name="Metzger M.J."/>
        </authorList>
    </citation>
    <scope>NUCLEOTIDE SEQUENCE</scope>
    <source>
        <strain evidence="6">MELC-2E11</strain>
        <tissue evidence="6">Siphon/mantle</tissue>
    </source>
</reference>
<keyword evidence="5" id="KW-1015">Disulfide bond</keyword>
<gene>
    <name evidence="6" type="ORF">MAR_032822</name>
</gene>
<evidence type="ECO:0000313" key="7">
    <source>
        <dbReference type="Proteomes" id="UP001164746"/>
    </source>
</evidence>